<organism evidence="6 7">
    <name type="scientific">Rhodococcoides trifolii</name>
    <dbReference type="NCBI Taxonomy" id="908250"/>
    <lineage>
        <taxon>Bacteria</taxon>
        <taxon>Bacillati</taxon>
        <taxon>Actinomycetota</taxon>
        <taxon>Actinomycetes</taxon>
        <taxon>Mycobacteriales</taxon>
        <taxon>Nocardiaceae</taxon>
        <taxon>Rhodococcoides</taxon>
    </lineage>
</organism>
<dbReference type="Gene3D" id="3.90.1150.10">
    <property type="entry name" value="Aspartate Aminotransferase, domain 1"/>
    <property type="match status" value="1"/>
</dbReference>
<dbReference type="EC" id="2.3.1.47" evidence="2"/>
<keyword evidence="3" id="KW-0808">Transferase</keyword>
<dbReference type="InterPro" id="IPR050087">
    <property type="entry name" value="AON_synthase_class-II"/>
</dbReference>
<comment type="cofactor">
    <cofactor evidence="1">
        <name>pyridoxal 5'-phosphate</name>
        <dbReference type="ChEBI" id="CHEBI:597326"/>
    </cofactor>
</comment>
<evidence type="ECO:0000259" key="5">
    <source>
        <dbReference type="Pfam" id="PF00155"/>
    </source>
</evidence>
<sequence>MSSQKMLDRIRHDKRIWAHRVLTKHDQNPFFRVMRSVNAPIVDVEGQQRIMLGSNNYMGLADHPLVVEGARTALDKYGATVTGSRLLNGTIDLHMELEAELADWHGTEAAIVFTTGYQANLGAISALVGVGDTVVVDSGAHASIYDACRLSRANIRAFRHNQVDKLEEKLSRSEGAILVVVDGLYSMHGDLPPLVEIAALCEKYDAALMVDEAHSVAVMGPQLTGVAEMFGIADDVDVRMGCFSKGLGSSGGFVAGSTDIVDAMRCHARTFMFTTAGVPAALGAAQAAIRLARSSEGQERSRRVLGNARYLHDGLAAAGVDVGTESNTPLPDGTEMISAIVPVNIRDDLKAMNIWKEVYDQGIFVSYATFPAVAQGAAMLRVCLQADHTTEQLDRTIDVISKVIAGHGLLRQAEPVSVSV</sequence>
<dbReference type="SUPFAM" id="SSF53383">
    <property type="entry name" value="PLP-dependent transferases"/>
    <property type="match status" value="1"/>
</dbReference>
<dbReference type="Pfam" id="PF00155">
    <property type="entry name" value="Aminotran_1_2"/>
    <property type="match status" value="1"/>
</dbReference>
<dbReference type="EMBL" id="BMCU01000001">
    <property type="protein sequence ID" value="GGF96495.1"/>
    <property type="molecule type" value="Genomic_DNA"/>
</dbReference>
<evidence type="ECO:0000256" key="3">
    <source>
        <dbReference type="ARBA" id="ARBA00022679"/>
    </source>
</evidence>
<reference evidence="6" key="1">
    <citation type="journal article" date="2014" name="Int. J. Syst. Evol. Microbiol.">
        <title>Complete genome sequence of Corynebacterium casei LMG S-19264T (=DSM 44701T), isolated from a smear-ripened cheese.</title>
        <authorList>
            <consortium name="US DOE Joint Genome Institute (JGI-PGF)"/>
            <person name="Walter F."/>
            <person name="Albersmeier A."/>
            <person name="Kalinowski J."/>
            <person name="Ruckert C."/>
        </authorList>
    </citation>
    <scope>NUCLEOTIDE SEQUENCE</scope>
    <source>
        <strain evidence="6">CCM 7905</strain>
    </source>
</reference>
<dbReference type="GO" id="GO:0030170">
    <property type="term" value="F:pyridoxal phosphate binding"/>
    <property type="evidence" value="ECO:0007669"/>
    <property type="project" value="InterPro"/>
</dbReference>
<evidence type="ECO:0000256" key="4">
    <source>
        <dbReference type="ARBA" id="ARBA00047715"/>
    </source>
</evidence>
<evidence type="ECO:0000313" key="7">
    <source>
        <dbReference type="Proteomes" id="UP000654257"/>
    </source>
</evidence>
<comment type="caution">
    <text evidence="6">The sequence shown here is derived from an EMBL/GenBank/DDBJ whole genome shotgun (WGS) entry which is preliminary data.</text>
</comment>
<feature type="domain" description="Aminotransferase class I/classII large" evidence="5">
    <location>
        <begin position="50"/>
        <end position="400"/>
    </location>
</feature>
<dbReference type="GO" id="GO:0016874">
    <property type="term" value="F:ligase activity"/>
    <property type="evidence" value="ECO:0007669"/>
    <property type="project" value="UniProtKB-KW"/>
</dbReference>
<dbReference type="Proteomes" id="UP000654257">
    <property type="component" value="Unassembled WGS sequence"/>
</dbReference>
<evidence type="ECO:0000256" key="2">
    <source>
        <dbReference type="ARBA" id="ARBA00013187"/>
    </source>
</evidence>
<dbReference type="InterPro" id="IPR015424">
    <property type="entry name" value="PyrdxlP-dep_Trfase"/>
</dbReference>
<dbReference type="Gene3D" id="3.40.640.10">
    <property type="entry name" value="Type I PLP-dependent aspartate aminotransferase-like (Major domain)"/>
    <property type="match status" value="1"/>
</dbReference>
<comment type="catalytic activity">
    <reaction evidence="4">
        <text>6-carboxyhexanoyl-[ACP] + L-alanine + H(+) = (8S)-8-amino-7-oxononanoate + holo-[ACP] + CO2</text>
        <dbReference type="Rhea" id="RHEA:42288"/>
        <dbReference type="Rhea" id="RHEA-COMP:9685"/>
        <dbReference type="Rhea" id="RHEA-COMP:9955"/>
        <dbReference type="ChEBI" id="CHEBI:15378"/>
        <dbReference type="ChEBI" id="CHEBI:16526"/>
        <dbReference type="ChEBI" id="CHEBI:57972"/>
        <dbReference type="ChEBI" id="CHEBI:64479"/>
        <dbReference type="ChEBI" id="CHEBI:78846"/>
        <dbReference type="ChEBI" id="CHEBI:149468"/>
        <dbReference type="EC" id="2.3.1.47"/>
    </reaction>
</comment>
<protein>
    <recommendedName>
        <fullName evidence="2">8-amino-7-oxononanoate synthase</fullName>
        <ecNumber evidence="2">2.3.1.47</ecNumber>
    </recommendedName>
</protein>
<evidence type="ECO:0000256" key="1">
    <source>
        <dbReference type="ARBA" id="ARBA00001933"/>
    </source>
</evidence>
<name>A0A917CSP8_9NOCA</name>
<dbReference type="GO" id="GO:0008710">
    <property type="term" value="F:8-amino-7-oxononanoate synthase activity"/>
    <property type="evidence" value="ECO:0007669"/>
    <property type="project" value="UniProtKB-EC"/>
</dbReference>
<keyword evidence="7" id="KW-1185">Reference proteome</keyword>
<dbReference type="AlphaFoldDB" id="A0A917CSP8"/>
<accession>A0A917CSP8</accession>
<dbReference type="PANTHER" id="PTHR13693:SF3">
    <property type="entry name" value="LD36009P"/>
    <property type="match status" value="1"/>
</dbReference>
<dbReference type="InterPro" id="IPR004839">
    <property type="entry name" value="Aminotransferase_I/II_large"/>
</dbReference>
<dbReference type="InterPro" id="IPR015422">
    <property type="entry name" value="PyrdxlP-dep_Trfase_small"/>
</dbReference>
<proteinExistence type="predicted"/>
<evidence type="ECO:0000313" key="6">
    <source>
        <dbReference type="EMBL" id="GGF96495.1"/>
    </source>
</evidence>
<keyword evidence="6" id="KW-0436">Ligase</keyword>
<dbReference type="InterPro" id="IPR015421">
    <property type="entry name" value="PyrdxlP-dep_Trfase_major"/>
</dbReference>
<dbReference type="PANTHER" id="PTHR13693">
    <property type="entry name" value="CLASS II AMINOTRANSFERASE/8-AMINO-7-OXONONANOATE SYNTHASE"/>
    <property type="match status" value="1"/>
</dbReference>
<gene>
    <name evidence="6" type="ORF">GCM10007304_08080</name>
</gene>
<reference evidence="6" key="2">
    <citation type="submission" date="2020-09" db="EMBL/GenBank/DDBJ databases">
        <authorList>
            <person name="Sun Q."/>
            <person name="Sedlacek I."/>
        </authorList>
    </citation>
    <scope>NUCLEOTIDE SEQUENCE</scope>
    <source>
        <strain evidence="6">CCM 7905</strain>
    </source>
</reference>
<dbReference type="RefSeq" id="WP_188543370.1">
    <property type="nucleotide sequence ID" value="NZ_BMCU01000001.1"/>
</dbReference>